<proteinExistence type="predicted"/>
<evidence type="ECO:0000313" key="1">
    <source>
        <dbReference type="EMBL" id="ORV80220.1"/>
    </source>
</evidence>
<dbReference type="EMBL" id="LQOY01000142">
    <property type="protein sequence ID" value="ORV80220.1"/>
    <property type="molecule type" value="Genomic_DNA"/>
</dbReference>
<sequence length="156" mass="17229">MTSRQTNARPPFAAEIERILLAHQRTRYAKVLSGMKRGLTDAEMSKEAGAAGEPCRAESIAYIRRLVGLVLDDELVPAPSDAVNQAAIYRELLNYRLTPELLQHIMTRLNQLRQLDPAVKHTPLGSVHLGAGDAPQSRDSQQACPHCFLTHSGECF</sequence>
<reference evidence="1 2" key="1">
    <citation type="submission" date="2016-01" db="EMBL/GenBank/DDBJ databases">
        <title>The new phylogeny of the genus Mycobacterium.</title>
        <authorList>
            <person name="Tarcisio F."/>
            <person name="Conor M."/>
            <person name="Antonella G."/>
            <person name="Elisabetta G."/>
            <person name="Giulia F.S."/>
            <person name="Sara T."/>
            <person name="Anna F."/>
            <person name="Clotilde B."/>
            <person name="Roberto B."/>
            <person name="Veronica D.S."/>
            <person name="Fabio R."/>
            <person name="Monica P."/>
            <person name="Olivier J."/>
            <person name="Enrico T."/>
            <person name="Nicola S."/>
        </authorList>
    </citation>
    <scope>NUCLEOTIDE SEQUENCE [LARGE SCALE GENOMIC DNA]</scope>
    <source>
        <strain evidence="1 2">DSM 44160</strain>
    </source>
</reference>
<protein>
    <submittedName>
        <fullName evidence="1">Uncharacterized protein</fullName>
    </submittedName>
</protein>
<dbReference type="Proteomes" id="UP000193928">
    <property type="component" value="Unassembled WGS sequence"/>
</dbReference>
<accession>A0A1X1W262</accession>
<evidence type="ECO:0000313" key="2">
    <source>
        <dbReference type="Proteomes" id="UP000193928"/>
    </source>
</evidence>
<gene>
    <name evidence="1" type="ORF">AWC08_30340</name>
</gene>
<comment type="caution">
    <text evidence="1">The sequence shown here is derived from an EMBL/GenBank/DDBJ whole genome shotgun (WGS) entry which is preliminary data.</text>
</comment>
<name>A0A1X1W262_MYCGO</name>
<organism evidence="1 2">
    <name type="scientific">Mycobacterium gordonae</name>
    <dbReference type="NCBI Taxonomy" id="1778"/>
    <lineage>
        <taxon>Bacteria</taxon>
        <taxon>Bacillati</taxon>
        <taxon>Actinomycetota</taxon>
        <taxon>Actinomycetes</taxon>
        <taxon>Mycobacteriales</taxon>
        <taxon>Mycobacteriaceae</taxon>
        <taxon>Mycobacterium</taxon>
    </lineage>
</organism>
<keyword evidence="2" id="KW-1185">Reference proteome</keyword>
<dbReference type="AlphaFoldDB" id="A0A1X1W262"/>